<dbReference type="EMBL" id="QTJU01000003">
    <property type="protein sequence ID" value="RFM28023.1"/>
    <property type="molecule type" value="Genomic_DNA"/>
</dbReference>
<proteinExistence type="predicted"/>
<gene>
    <name evidence="2" type="ORF">DXN05_10805</name>
</gene>
<dbReference type="AlphaFoldDB" id="A0A3E1NJC2"/>
<dbReference type="PROSITE" id="PS50005">
    <property type="entry name" value="TPR"/>
    <property type="match status" value="1"/>
</dbReference>
<dbReference type="InterPro" id="IPR019734">
    <property type="entry name" value="TPR_rpt"/>
</dbReference>
<accession>A0A3E1NJC2</accession>
<protein>
    <submittedName>
        <fullName evidence="2">Uncharacterized protein</fullName>
    </submittedName>
</protein>
<evidence type="ECO:0000313" key="2">
    <source>
        <dbReference type="EMBL" id="RFM28023.1"/>
    </source>
</evidence>
<comment type="caution">
    <text evidence="2">The sequence shown here is derived from an EMBL/GenBank/DDBJ whole genome shotgun (WGS) entry which is preliminary data.</text>
</comment>
<dbReference type="OrthoDB" id="642461at2"/>
<evidence type="ECO:0000313" key="3">
    <source>
        <dbReference type="Proteomes" id="UP000261284"/>
    </source>
</evidence>
<dbReference type="SUPFAM" id="SSF48452">
    <property type="entry name" value="TPR-like"/>
    <property type="match status" value="1"/>
</dbReference>
<dbReference type="NCBIfam" id="NF047558">
    <property type="entry name" value="TPR_END_plus"/>
    <property type="match status" value="1"/>
</dbReference>
<reference evidence="2 3" key="1">
    <citation type="submission" date="2018-08" db="EMBL/GenBank/DDBJ databases">
        <title>Chitinophagaceae sp. K23C18032701, a novel bacterium isolated from forest soil.</title>
        <authorList>
            <person name="Wang C."/>
        </authorList>
    </citation>
    <scope>NUCLEOTIDE SEQUENCE [LARGE SCALE GENOMIC DNA]</scope>
    <source>
        <strain evidence="2 3">K23C18032701</strain>
    </source>
</reference>
<dbReference type="RefSeq" id="WP_116847269.1">
    <property type="nucleotide sequence ID" value="NZ_QTJU01000003.1"/>
</dbReference>
<dbReference type="Gene3D" id="1.25.40.10">
    <property type="entry name" value="Tetratricopeptide repeat domain"/>
    <property type="match status" value="1"/>
</dbReference>
<dbReference type="PROSITE" id="PS51257">
    <property type="entry name" value="PROKAR_LIPOPROTEIN"/>
    <property type="match status" value="1"/>
</dbReference>
<feature type="repeat" description="TPR" evidence="1">
    <location>
        <begin position="87"/>
        <end position="120"/>
    </location>
</feature>
<evidence type="ECO:0000256" key="1">
    <source>
        <dbReference type="PROSITE-ProRule" id="PRU00339"/>
    </source>
</evidence>
<sequence>MRFWQYVSLSGLLLAACKQSNQQQSVHLTANAIYNKDSVLWVAAHSEGAAGAADKLFQKAVDEYRNKNKASGSVALFKQSLVVLPQAKTYYELGNALSGSNKYEEAVKAYSMAEALNYKPLGKLLYNTACAYSILHQDSAALYYLVSAIEFGYNNSKQIFSDPDLEYIRKDNWTFSNAVKAALNGAGDTETLEWKMYARDFKPLHFPLVLDTNYIRVDQEGYLGEEKVIPYDYERYVSEMRDSKFSRDVGKVAVRVGQVKQTDSSVVLIYAIEDEFLREVMPNGGNISLSYYLVSYDKKGKLIEKLAIGGHKKFSEPFKIAELKQDSQVSIKSYKISYLKDPEQSGYESDNHVTAMEEAGTEQYSITPGGHFVKM</sequence>
<name>A0A3E1NJC2_9BACT</name>
<organism evidence="2 3">
    <name type="scientific">Deminuibacter soli</name>
    <dbReference type="NCBI Taxonomy" id="2291815"/>
    <lineage>
        <taxon>Bacteria</taxon>
        <taxon>Pseudomonadati</taxon>
        <taxon>Bacteroidota</taxon>
        <taxon>Chitinophagia</taxon>
        <taxon>Chitinophagales</taxon>
        <taxon>Chitinophagaceae</taxon>
        <taxon>Deminuibacter</taxon>
    </lineage>
</organism>
<dbReference type="SMART" id="SM00028">
    <property type="entry name" value="TPR"/>
    <property type="match status" value="2"/>
</dbReference>
<keyword evidence="1" id="KW-0802">TPR repeat</keyword>
<dbReference type="InterPro" id="IPR011990">
    <property type="entry name" value="TPR-like_helical_dom_sf"/>
</dbReference>
<dbReference type="Proteomes" id="UP000261284">
    <property type="component" value="Unassembled WGS sequence"/>
</dbReference>
<keyword evidence="3" id="KW-1185">Reference proteome</keyword>